<evidence type="ECO:0000256" key="5">
    <source>
        <dbReference type="SAM" id="Coils"/>
    </source>
</evidence>
<evidence type="ECO:0000313" key="8">
    <source>
        <dbReference type="Proteomes" id="UP000037460"/>
    </source>
</evidence>
<dbReference type="Gene3D" id="4.10.1060.10">
    <property type="entry name" value="Zinc finger, RanBP2-type"/>
    <property type="match status" value="1"/>
</dbReference>
<accession>A0A0M0J6Z4</accession>
<dbReference type="AlphaFoldDB" id="A0A0M0J6Z4"/>
<organism evidence="7 8">
    <name type="scientific">Chrysochromulina tobinii</name>
    <dbReference type="NCBI Taxonomy" id="1460289"/>
    <lineage>
        <taxon>Eukaryota</taxon>
        <taxon>Haptista</taxon>
        <taxon>Haptophyta</taxon>
        <taxon>Prymnesiophyceae</taxon>
        <taxon>Prymnesiales</taxon>
        <taxon>Chrysochromulinaceae</taxon>
        <taxon>Chrysochromulina</taxon>
    </lineage>
</organism>
<evidence type="ECO:0000313" key="7">
    <source>
        <dbReference type="EMBL" id="KOO22235.1"/>
    </source>
</evidence>
<feature type="coiled-coil region" evidence="5">
    <location>
        <begin position="97"/>
        <end position="174"/>
    </location>
</feature>
<dbReference type="EMBL" id="JWZX01003298">
    <property type="protein sequence ID" value="KOO22235.1"/>
    <property type="molecule type" value="Genomic_DNA"/>
</dbReference>
<gene>
    <name evidence="7" type="ORF">Ctob_005413</name>
</gene>
<protein>
    <recommendedName>
        <fullName evidence="6">RanBP2-type domain-containing protein</fullName>
    </recommendedName>
</protein>
<proteinExistence type="predicted"/>
<name>A0A0M0J6Z4_9EUKA</name>
<dbReference type="InterPro" id="IPR036443">
    <property type="entry name" value="Znf_RanBP2_sf"/>
</dbReference>
<keyword evidence="3" id="KW-0862">Zinc</keyword>
<keyword evidence="5" id="KW-0175">Coiled coil</keyword>
<evidence type="ECO:0000256" key="1">
    <source>
        <dbReference type="ARBA" id="ARBA00022723"/>
    </source>
</evidence>
<dbReference type="PROSITE" id="PS01358">
    <property type="entry name" value="ZF_RANBP2_1"/>
    <property type="match status" value="1"/>
</dbReference>
<evidence type="ECO:0000259" key="6">
    <source>
        <dbReference type="PROSITE" id="PS50199"/>
    </source>
</evidence>
<dbReference type="Proteomes" id="UP000037460">
    <property type="component" value="Unassembled WGS sequence"/>
</dbReference>
<reference evidence="8" key="1">
    <citation type="journal article" date="2015" name="PLoS Genet.">
        <title>Genome Sequence and Transcriptome Analyses of Chrysochromulina tobin: Metabolic Tools for Enhanced Algal Fitness in the Prominent Order Prymnesiales (Haptophyceae).</title>
        <authorList>
            <person name="Hovde B.T."/>
            <person name="Deodato C.R."/>
            <person name="Hunsperger H.M."/>
            <person name="Ryken S.A."/>
            <person name="Yost W."/>
            <person name="Jha R.K."/>
            <person name="Patterson J."/>
            <person name="Monnat R.J. Jr."/>
            <person name="Barlow S.B."/>
            <person name="Starkenburg S.R."/>
            <person name="Cattolico R.A."/>
        </authorList>
    </citation>
    <scope>NUCLEOTIDE SEQUENCE</scope>
    <source>
        <strain evidence="8">CCMP291</strain>
    </source>
</reference>
<dbReference type="SMART" id="SM00547">
    <property type="entry name" value="ZnF_RBZ"/>
    <property type="match status" value="1"/>
</dbReference>
<feature type="domain" description="RanBP2-type" evidence="6">
    <location>
        <begin position="283"/>
        <end position="312"/>
    </location>
</feature>
<dbReference type="GO" id="GO:0008270">
    <property type="term" value="F:zinc ion binding"/>
    <property type="evidence" value="ECO:0007669"/>
    <property type="project" value="UniProtKB-KW"/>
</dbReference>
<comment type="caution">
    <text evidence="7">The sequence shown here is derived from an EMBL/GenBank/DDBJ whole genome shotgun (WGS) entry which is preliminary data.</text>
</comment>
<keyword evidence="8" id="KW-1185">Reference proteome</keyword>
<evidence type="ECO:0000256" key="2">
    <source>
        <dbReference type="ARBA" id="ARBA00022771"/>
    </source>
</evidence>
<sequence length="312" mass="33995">MLTILMKQSQLLEKELFEDRAQMEVLKRRQAEHDAVVKEKDEKIAELEEELSKRRPLNQRVLCIACGRVAGEVEEEEAVPEPKKEPEIDTAEILAKLELLKKKLMSTETKLTSAELQKAILELQLETRTSKIRRELTRDLENIQARAREALATVAKTKEQAQAAERKLSDEIATKGVQIRELQDGLKRRDEQIEFLMQVHDASKECEWVPVLGVVSGAPSHDPSASPAGTSVVPGAVRGAGGSPYAAARHINSGLGSGGGGAGRNGAVGAAVAELTFGQAVAALGPWQCRVCTLRNEAARTLCEACGSDRFQ</sequence>
<dbReference type="PROSITE" id="PS50199">
    <property type="entry name" value="ZF_RANBP2_2"/>
    <property type="match status" value="1"/>
</dbReference>
<evidence type="ECO:0000256" key="3">
    <source>
        <dbReference type="ARBA" id="ARBA00022833"/>
    </source>
</evidence>
<evidence type="ECO:0000256" key="4">
    <source>
        <dbReference type="PROSITE-ProRule" id="PRU00322"/>
    </source>
</evidence>
<dbReference type="Pfam" id="PF00641">
    <property type="entry name" value="Zn_ribbon_RanBP"/>
    <property type="match status" value="1"/>
</dbReference>
<dbReference type="InterPro" id="IPR001876">
    <property type="entry name" value="Znf_RanBP2"/>
</dbReference>
<keyword evidence="2 4" id="KW-0863">Zinc-finger</keyword>
<keyword evidence="1" id="KW-0479">Metal-binding</keyword>
<dbReference type="SUPFAM" id="SSF90209">
    <property type="entry name" value="Ran binding protein zinc finger-like"/>
    <property type="match status" value="1"/>
</dbReference>